<evidence type="ECO:0000313" key="2">
    <source>
        <dbReference type="Proteomes" id="UP000186601"/>
    </source>
</evidence>
<dbReference type="GO" id="GO:0035251">
    <property type="term" value="F:UDP-glucosyltransferase activity"/>
    <property type="evidence" value="ECO:0007669"/>
    <property type="project" value="InterPro"/>
</dbReference>
<name>A0A2R6NY06_9APHY</name>
<dbReference type="SUPFAM" id="SSF53756">
    <property type="entry name" value="UDP-Glycosyltransferase/glycogen phosphorylase"/>
    <property type="match status" value="1"/>
</dbReference>
<dbReference type="Gene3D" id="3.40.50.2000">
    <property type="entry name" value="Glycogen Phosphorylase B"/>
    <property type="match status" value="2"/>
</dbReference>
<sequence length="439" mass="47854">MDIPSLTASFSDAYKTLVKEEPLTCAKSGMLFPAAPIPGAVIIDVGRTTIFLCKGVIDPASSQVFADGTLYVVRKLSQKPVQVICWVSCSATAGYTLFGPAGHNQDGGSLRVRLEAEAVRTGKSLPEITGELFCSVKGDVIRVPGMPPMYDYESHPQETVIKGHMVGPFHLAAIELVNGCDGILVATPDCFEPTEVLEAFQAWFAETSRKVYTVGPMLPPPGENAALNEKKQSASSGEIDEFMEQTLKTHGKQSLIYISFGSVYWSMQPEKIWTFLDVLVEKNIPFILSHGSPFAKIPDPIKEKVKASGLGLLSPWSPQQTILAHPVRLFHANTNDNLIHVMPEGDRICWPYRGDQPQHTVHLTDNLGAAYELLEVRTGELGSKPIYRTGKACTGTIEAVREEAQGILEKAFGEDGAKKRAKAVELQRAFEAVWAEGQA</sequence>
<dbReference type="STRING" id="98765.A0A2R6NY06"/>
<comment type="caution">
    <text evidence="1">The sequence shown here is derived from an EMBL/GenBank/DDBJ whole genome shotgun (WGS) entry which is preliminary data.</text>
</comment>
<dbReference type="PANTHER" id="PTHR48049:SF132">
    <property type="entry name" value="GLYCOSYLTRANSFERASE"/>
    <property type="match status" value="1"/>
</dbReference>
<reference evidence="1 2" key="1">
    <citation type="submission" date="2018-02" db="EMBL/GenBank/DDBJ databases">
        <title>Genome sequence of the basidiomycete white-rot fungus Phlebia centrifuga.</title>
        <authorList>
            <person name="Granchi Z."/>
            <person name="Peng M."/>
            <person name="de Vries R.P."/>
            <person name="Hilden K."/>
            <person name="Makela M.R."/>
            <person name="Grigoriev I."/>
            <person name="Riley R."/>
        </authorList>
    </citation>
    <scope>NUCLEOTIDE SEQUENCE [LARGE SCALE GENOMIC DNA]</scope>
    <source>
        <strain evidence="1 2">FBCC195</strain>
    </source>
</reference>
<dbReference type="PANTHER" id="PTHR48049">
    <property type="entry name" value="GLYCOSYLTRANSFERASE"/>
    <property type="match status" value="1"/>
</dbReference>
<keyword evidence="2" id="KW-1185">Reference proteome</keyword>
<dbReference type="InterPro" id="IPR050481">
    <property type="entry name" value="UDP-glycosyltransf_plant"/>
</dbReference>
<dbReference type="Proteomes" id="UP000186601">
    <property type="component" value="Unassembled WGS sequence"/>
</dbReference>
<dbReference type="EMBL" id="MLYV02000690">
    <property type="protein sequence ID" value="PSR79625.1"/>
    <property type="molecule type" value="Genomic_DNA"/>
</dbReference>
<gene>
    <name evidence="1" type="ORF">PHLCEN_2v6926</name>
</gene>
<dbReference type="AlphaFoldDB" id="A0A2R6NY06"/>
<protein>
    <submittedName>
        <fullName evidence="1">Uncharacterized protein</fullName>
    </submittedName>
</protein>
<dbReference type="OrthoDB" id="5835829at2759"/>
<organism evidence="1 2">
    <name type="scientific">Hermanssonia centrifuga</name>
    <dbReference type="NCBI Taxonomy" id="98765"/>
    <lineage>
        <taxon>Eukaryota</taxon>
        <taxon>Fungi</taxon>
        <taxon>Dikarya</taxon>
        <taxon>Basidiomycota</taxon>
        <taxon>Agaricomycotina</taxon>
        <taxon>Agaricomycetes</taxon>
        <taxon>Polyporales</taxon>
        <taxon>Meruliaceae</taxon>
        <taxon>Hermanssonia</taxon>
    </lineage>
</organism>
<evidence type="ECO:0000313" key="1">
    <source>
        <dbReference type="EMBL" id="PSR79625.1"/>
    </source>
</evidence>
<proteinExistence type="predicted"/>
<accession>A0A2R6NY06</accession>